<dbReference type="EMBL" id="KL197712">
    <property type="protein sequence ID" value="KDQ61377.1"/>
    <property type="molecule type" value="Genomic_DNA"/>
</dbReference>
<sequence length="127" mass="13540">MPLEVHNVGSAARDFCMIERNLLSHFKLALLLSLISSSVLLRAKLTSDEAPASGSGKDAALPMATLQMVAALISVGAGLWEYQTSCQDLRDERAFLAATKPHFAIMTIVAGVVLTTCVLLLAEPTEL</sequence>
<gene>
    <name evidence="2" type="ORF">JAAARDRAFT_171555</name>
</gene>
<accession>A0A067QCY8</accession>
<dbReference type="OrthoDB" id="5525680at2759"/>
<keyword evidence="1" id="KW-1133">Transmembrane helix</keyword>
<organism evidence="2 3">
    <name type="scientific">Jaapia argillacea MUCL 33604</name>
    <dbReference type="NCBI Taxonomy" id="933084"/>
    <lineage>
        <taxon>Eukaryota</taxon>
        <taxon>Fungi</taxon>
        <taxon>Dikarya</taxon>
        <taxon>Basidiomycota</taxon>
        <taxon>Agaricomycotina</taxon>
        <taxon>Agaricomycetes</taxon>
        <taxon>Agaricomycetidae</taxon>
        <taxon>Jaapiales</taxon>
        <taxon>Jaapiaceae</taxon>
        <taxon>Jaapia</taxon>
    </lineage>
</organism>
<dbReference type="HOGENOM" id="CLU_120561_2_0_1"/>
<evidence type="ECO:0008006" key="4">
    <source>
        <dbReference type="Google" id="ProtNLM"/>
    </source>
</evidence>
<dbReference type="AlphaFoldDB" id="A0A067QCY8"/>
<feature type="transmembrane region" description="Helical" evidence="1">
    <location>
        <begin position="22"/>
        <end position="41"/>
    </location>
</feature>
<evidence type="ECO:0000313" key="3">
    <source>
        <dbReference type="Proteomes" id="UP000027265"/>
    </source>
</evidence>
<keyword evidence="3" id="KW-1185">Reference proteome</keyword>
<evidence type="ECO:0000256" key="1">
    <source>
        <dbReference type="SAM" id="Phobius"/>
    </source>
</evidence>
<dbReference type="Proteomes" id="UP000027265">
    <property type="component" value="Unassembled WGS sequence"/>
</dbReference>
<name>A0A067QCY8_9AGAM</name>
<protein>
    <recommendedName>
        <fullName evidence="4">DUF202 domain-containing protein</fullName>
    </recommendedName>
</protein>
<feature type="transmembrane region" description="Helical" evidence="1">
    <location>
        <begin position="61"/>
        <end position="82"/>
    </location>
</feature>
<feature type="transmembrane region" description="Helical" evidence="1">
    <location>
        <begin position="103"/>
        <end position="122"/>
    </location>
</feature>
<dbReference type="InParanoid" id="A0A067QCY8"/>
<keyword evidence="1" id="KW-0812">Transmembrane</keyword>
<reference evidence="3" key="1">
    <citation type="journal article" date="2014" name="Proc. Natl. Acad. Sci. U.S.A.">
        <title>Extensive sampling of basidiomycete genomes demonstrates inadequacy of the white-rot/brown-rot paradigm for wood decay fungi.</title>
        <authorList>
            <person name="Riley R."/>
            <person name="Salamov A.A."/>
            <person name="Brown D.W."/>
            <person name="Nagy L.G."/>
            <person name="Floudas D."/>
            <person name="Held B.W."/>
            <person name="Levasseur A."/>
            <person name="Lombard V."/>
            <person name="Morin E."/>
            <person name="Otillar R."/>
            <person name="Lindquist E.A."/>
            <person name="Sun H."/>
            <person name="LaButti K.M."/>
            <person name="Schmutz J."/>
            <person name="Jabbour D."/>
            <person name="Luo H."/>
            <person name="Baker S.E."/>
            <person name="Pisabarro A.G."/>
            <person name="Walton J.D."/>
            <person name="Blanchette R.A."/>
            <person name="Henrissat B."/>
            <person name="Martin F."/>
            <person name="Cullen D."/>
            <person name="Hibbett D.S."/>
            <person name="Grigoriev I.V."/>
        </authorList>
    </citation>
    <scope>NUCLEOTIDE SEQUENCE [LARGE SCALE GENOMIC DNA]</scope>
    <source>
        <strain evidence="3">MUCL 33604</strain>
    </source>
</reference>
<evidence type="ECO:0000313" key="2">
    <source>
        <dbReference type="EMBL" id="KDQ61377.1"/>
    </source>
</evidence>
<keyword evidence="1" id="KW-0472">Membrane</keyword>
<proteinExistence type="predicted"/>